<sequence>MITYSEEMSQKAADVADVFKRSGIKRPYEDLDRIQKMIDNADILITAWEDGRMVGVARAITDFSYCCYLSDLAIDRDYQKHGIGSEMVKKLQSIIGDECSLVLLSAPSAMQYYPRIGFEKADHAFFMKRKK</sequence>
<dbReference type="RefSeq" id="WP_119599419.1">
    <property type="nucleotide sequence ID" value="NZ_QXQA01000004.1"/>
</dbReference>
<dbReference type="PANTHER" id="PTHR43233:SF1">
    <property type="entry name" value="FAMILY N-ACETYLTRANSFERASE, PUTATIVE (AFU_ORTHOLOGUE AFUA_6G03350)-RELATED"/>
    <property type="match status" value="1"/>
</dbReference>
<gene>
    <name evidence="2" type="ORF">D3P08_09755</name>
</gene>
<dbReference type="PROSITE" id="PS51186">
    <property type="entry name" value="GNAT"/>
    <property type="match status" value="1"/>
</dbReference>
<protein>
    <submittedName>
        <fullName evidence="2">GNAT family N-acetyltransferase</fullName>
    </submittedName>
</protein>
<organism evidence="2 3">
    <name type="scientific">Paenibacillus nanensis</name>
    <dbReference type="NCBI Taxonomy" id="393251"/>
    <lineage>
        <taxon>Bacteria</taxon>
        <taxon>Bacillati</taxon>
        <taxon>Bacillota</taxon>
        <taxon>Bacilli</taxon>
        <taxon>Bacillales</taxon>
        <taxon>Paenibacillaceae</taxon>
        <taxon>Paenibacillus</taxon>
    </lineage>
</organism>
<dbReference type="EMBL" id="QXQA01000004">
    <property type="protein sequence ID" value="RIX53696.1"/>
    <property type="molecule type" value="Genomic_DNA"/>
</dbReference>
<dbReference type="InterPro" id="IPR000182">
    <property type="entry name" value="GNAT_dom"/>
</dbReference>
<dbReference type="PANTHER" id="PTHR43233">
    <property type="entry name" value="FAMILY N-ACETYLTRANSFERASE, PUTATIVE (AFU_ORTHOLOGUE AFUA_6G03350)-RELATED"/>
    <property type="match status" value="1"/>
</dbReference>
<dbReference type="SUPFAM" id="SSF55729">
    <property type="entry name" value="Acyl-CoA N-acyltransferases (Nat)"/>
    <property type="match status" value="1"/>
</dbReference>
<dbReference type="Proteomes" id="UP000266482">
    <property type="component" value="Unassembled WGS sequence"/>
</dbReference>
<evidence type="ECO:0000313" key="2">
    <source>
        <dbReference type="EMBL" id="RIX53696.1"/>
    </source>
</evidence>
<dbReference type="Gene3D" id="3.40.630.30">
    <property type="match status" value="1"/>
</dbReference>
<keyword evidence="2" id="KW-0808">Transferase</keyword>
<dbReference type="InterPro" id="IPR053144">
    <property type="entry name" value="Acetyltransferase_Butenolide"/>
</dbReference>
<dbReference type="CDD" id="cd04301">
    <property type="entry name" value="NAT_SF"/>
    <property type="match status" value="1"/>
</dbReference>
<dbReference type="OrthoDB" id="9775804at2"/>
<feature type="domain" description="N-acetyltransferase" evidence="1">
    <location>
        <begin position="2"/>
        <end position="131"/>
    </location>
</feature>
<evidence type="ECO:0000259" key="1">
    <source>
        <dbReference type="PROSITE" id="PS51186"/>
    </source>
</evidence>
<proteinExistence type="predicted"/>
<dbReference type="GO" id="GO:0016747">
    <property type="term" value="F:acyltransferase activity, transferring groups other than amino-acyl groups"/>
    <property type="evidence" value="ECO:0007669"/>
    <property type="project" value="InterPro"/>
</dbReference>
<dbReference type="AlphaFoldDB" id="A0A3A1V1M6"/>
<name>A0A3A1V1M6_9BACL</name>
<keyword evidence="3" id="KW-1185">Reference proteome</keyword>
<reference evidence="2 3" key="1">
    <citation type="submission" date="2018-09" db="EMBL/GenBank/DDBJ databases">
        <title>Paenibacillus aracenensis nov. sp. isolated from a cave in southern Spain.</title>
        <authorList>
            <person name="Jurado V."/>
            <person name="Gutierrez-Patricio S."/>
            <person name="Gonzalez-Pimentel J.L."/>
            <person name="Miller A.Z."/>
            <person name="Laiz L."/>
            <person name="Saiz-Jimenez C."/>
        </authorList>
    </citation>
    <scope>NUCLEOTIDE SEQUENCE [LARGE SCALE GENOMIC DNA]</scope>
    <source>
        <strain evidence="2 3">DSM 22867</strain>
    </source>
</reference>
<evidence type="ECO:0000313" key="3">
    <source>
        <dbReference type="Proteomes" id="UP000266482"/>
    </source>
</evidence>
<accession>A0A3A1V1M6</accession>
<dbReference type="InterPro" id="IPR016181">
    <property type="entry name" value="Acyl_CoA_acyltransferase"/>
</dbReference>
<comment type="caution">
    <text evidence="2">The sequence shown here is derived from an EMBL/GenBank/DDBJ whole genome shotgun (WGS) entry which is preliminary data.</text>
</comment>
<dbReference type="Pfam" id="PF13673">
    <property type="entry name" value="Acetyltransf_10"/>
    <property type="match status" value="1"/>
</dbReference>